<feature type="compositionally biased region" description="Basic residues" evidence="1">
    <location>
        <begin position="14"/>
        <end position="45"/>
    </location>
</feature>
<dbReference type="EMBL" id="JYNV01000224">
    <property type="protein sequence ID" value="KZM22137.1"/>
    <property type="molecule type" value="Genomic_DNA"/>
</dbReference>
<evidence type="ECO:0000313" key="2">
    <source>
        <dbReference type="EMBL" id="KZM22137.1"/>
    </source>
</evidence>
<accession>A0A163C0W1</accession>
<proteinExistence type="predicted"/>
<dbReference type="Proteomes" id="UP000076837">
    <property type="component" value="Unassembled WGS sequence"/>
</dbReference>
<dbReference type="AlphaFoldDB" id="A0A163C0W1"/>
<feature type="region of interest" description="Disordered" evidence="1">
    <location>
        <begin position="1"/>
        <end position="49"/>
    </location>
</feature>
<evidence type="ECO:0000313" key="3">
    <source>
        <dbReference type="Proteomes" id="UP000076837"/>
    </source>
</evidence>
<evidence type="ECO:0000256" key="1">
    <source>
        <dbReference type="SAM" id="MobiDB-lite"/>
    </source>
</evidence>
<comment type="caution">
    <text evidence="2">The sequence shown here is derived from an EMBL/GenBank/DDBJ whole genome shotgun (WGS) entry which is preliminary data.</text>
</comment>
<sequence length="69" mass="7831">MLERPPPHSVQAIRAKRKGGKKVPKKYRKYHTAHTNKKEKGKKKSGGQMATRAFSALRRIIEHVVSSLP</sequence>
<reference evidence="2 3" key="1">
    <citation type="journal article" date="2016" name="Sci. Rep.">
        <title>Draft genome sequencing and secretome analysis of fungal phytopathogen Ascochyta rabiei provides insight into the necrotrophic effector repertoire.</title>
        <authorList>
            <person name="Verma S."/>
            <person name="Gazara R.K."/>
            <person name="Nizam S."/>
            <person name="Parween S."/>
            <person name="Chattopadhyay D."/>
            <person name="Verma P.K."/>
        </authorList>
    </citation>
    <scope>NUCLEOTIDE SEQUENCE [LARGE SCALE GENOMIC DNA]</scope>
    <source>
        <strain evidence="2 3">ArDII</strain>
    </source>
</reference>
<keyword evidence="3" id="KW-1185">Reference proteome</keyword>
<organism evidence="2 3">
    <name type="scientific">Didymella rabiei</name>
    <name type="common">Chickpea ascochyta blight fungus</name>
    <name type="synonym">Mycosphaerella rabiei</name>
    <dbReference type="NCBI Taxonomy" id="5454"/>
    <lineage>
        <taxon>Eukaryota</taxon>
        <taxon>Fungi</taxon>
        <taxon>Dikarya</taxon>
        <taxon>Ascomycota</taxon>
        <taxon>Pezizomycotina</taxon>
        <taxon>Dothideomycetes</taxon>
        <taxon>Pleosporomycetidae</taxon>
        <taxon>Pleosporales</taxon>
        <taxon>Pleosporineae</taxon>
        <taxon>Didymellaceae</taxon>
        <taxon>Ascochyta</taxon>
    </lineage>
</organism>
<name>A0A163C0W1_DIDRA</name>
<gene>
    <name evidence="2" type="ORF">ST47_g6724</name>
</gene>
<protein>
    <submittedName>
        <fullName evidence="2">Uncharacterized protein</fullName>
    </submittedName>
</protein>